<sequence>MCRADVIVALANRSAGATNPAVTPMEDVLGVPTLQGIVLRLPIHLQWRSAYPPDEATHRDTSGSPSYLRLIIIYTSEIKRICLRG</sequence>
<name>A0A2G9S2T3_AQUCT</name>
<protein>
    <submittedName>
        <fullName evidence="1">Uncharacterized protein</fullName>
    </submittedName>
</protein>
<reference evidence="1" key="1">
    <citation type="submission" date="2017-08" db="EMBL/GenBank/DDBJ databases">
        <title>Assembly of the North American Bullfrog Genome.</title>
        <authorList>
            <person name="Warren R.L."/>
            <person name="Vandervalk B.P."/>
            <person name="Kucuk E."/>
            <person name="Birol I."/>
            <person name="Helbing C."/>
            <person name="Pandoh P."/>
            <person name="Behsaz B."/>
            <person name="Mohamadi H."/>
            <person name="Chu J."/>
            <person name="Jackman S."/>
            <person name="Hammond S.A."/>
            <person name="Veldhoen N."/>
            <person name="Kirk H."/>
            <person name="Zhao Y."/>
            <person name="Coope R."/>
            <person name="Pleasance S."/>
            <person name="Moore R."/>
            <person name="Holt R."/>
        </authorList>
    </citation>
    <scope>NUCLEOTIDE SEQUENCE</scope>
    <source>
        <strain evidence="1">Bruno</strain>
        <tissue evidence="1">Liver</tissue>
    </source>
</reference>
<accession>A0A2G9S2T3</accession>
<proteinExistence type="predicted"/>
<dbReference type="OrthoDB" id="10267058at2759"/>
<organism evidence="1">
    <name type="scientific">Aquarana catesbeiana</name>
    <name type="common">American bullfrog</name>
    <name type="synonym">Rana catesbeiana</name>
    <dbReference type="NCBI Taxonomy" id="8400"/>
    <lineage>
        <taxon>Eukaryota</taxon>
        <taxon>Metazoa</taxon>
        <taxon>Chordata</taxon>
        <taxon>Craniata</taxon>
        <taxon>Vertebrata</taxon>
        <taxon>Euteleostomi</taxon>
        <taxon>Amphibia</taxon>
        <taxon>Batrachia</taxon>
        <taxon>Anura</taxon>
        <taxon>Neobatrachia</taxon>
        <taxon>Ranoidea</taxon>
        <taxon>Ranidae</taxon>
        <taxon>Aquarana</taxon>
    </lineage>
</organism>
<gene>
    <name evidence="1" type="ORF">AB205_0081780</name>
</gene>
<dbReference type="EMBL" id="KV927454">
    <property type="protein sequence ID" value="PIO34430.1"/>
    <property type="molecule type" value="Genomic_DNA"/>
</dbReference>
<evidence type="ECO:0000313" key="1">
    <source>
        <dbReference type="EMBL" id="PIO34430.1"/>
    </source>
</evidence>
<dbReference type="AlphaFoldDB" id="A0A2G9S2T3"/>